<dbReference type="EMBL" id="JACXIZ010000008">
    <property type="protein sequence ID" value="MBD2844156.1"/>
    <property type="molecule type" value="Genomic_DNA"/>
</dbReference>
<reference evidence="4" key="1">
    <citation type="submission" date="2020-09" db="EMBL/GenBank/DDBJ databases">
        <title>A novel bacterium of genus Paenibacillus, isolated from South China Sea.</title>
        <authorList>
            <person name="Huang H."/>
            <person name="Mo K."/>
            <person name="Hu Y."/>
        </authorList>
    </citation>
    <scope>NUCLEOTIDE SEQUENCE</scope>
    <source>
        <strain evidence="4">IB182496</strain>
    </source>
</reference>
<evidence type="ECO:0000313" key="5">
    <source>
        <dbReference type="Proteomes" id="UP000621560"/>
    </source>
</evidence>
<comment type="similarity">
    <text evidence="1">Belongs to the FAH family.</text>
</comment>
<dbReference type="PANTHER" id="PTHR42796:SF4">
    <property type="entry name" value="FUMARYLACETOACETATE HYDROLASE DOMAIN-CONTAINING PROTEIN 2A"/>
    <property type="match status" value="1"/>
</dbReference>
<dbReference type="Pfam" id="PF01557">
    <property type="entry name" value="FAA_hydrolase"/>
    <property type="match status" value="2"/>
</dbReference>
<gene>
    <name evidence="4" type="ORF">IDH44_03065</name>
</gene>
<dbReference type="InterPro" id="IPR051121">
    <property type="entry name" value="FAH"/>
</dbReference>
<keyword evidence="4" id="KW-0378">Hydrolase</keyword>
<organism evidence="4 5">
    <name type="scientific">Paenibacillus sabuli</name>
    <dbReference type="NCBI Taxonomy" id="2772509"/>
    <lineage>
        <taxon>Bacteria</taxon>
        <taxon>Bacillati</taxon>
        <taxon>Bacillota</taxon>
        <taxon>Bacilli</taxon>
        <taxon>Bacillales</taxon>
        <taxon>Paenibacillaceae</taxon>
        <taxon>Paenibacillus</taxon>
    </lineage>
</organism>
<feature type="domain" description="Fumarylacetoacetase-like C-terminal" evidence="3">
    <location>
        <begin position="138"/>
        <end position="344"/>
    </location>
</feature>
<dbReference type="InterPro" id="IPR036663">
    <property type="entry name" value="Fumarylacetoacetase_C_sf"/>
</dbReference>
<dbReference type="Gene3D" id="3.90.850.10">
    <property type="entry name" value="Fumarylacetoacetase-like, C-terminal domain"/>
    <property type="match status" value="2"/>
</dbReference>
<keyword evidence="2" id="KW-0479">Metal-binding</keyword>
<name>A0A927GQD3_9BACL</name>
<proteinExistence type="inferred from homology"/>
<dbReference type="InterPro" id="IPR011234">
    <property type="entry name" value="Fumarylacetoacetase-like_C"/>
</dbReference>
<accession>A0A927GQD3</accession>
<comment type="caution">
    <text evidence="4">The sequence shown here is derived from an EMBL/GenBank/DDBJ whole genome shotgun (WGS) entry which is preliminary data.</text>
</comment>
<dbReference type="Proteomes" id="UP000621560">
    <property type="component" value="Unassembled WGS sequence"/>
</dbReference>
<dbReference type="SUPFAM" id="SSF56529">
    <property type="entry name" value="FAH"/>
    <property type="match status" value="2"/>
</dbReference>
<dbReference type="GO" id="GO:0046872">
    <property type="term" value="F:metal ion binding"/>
    <property type="evidence" value="ECO:0007669"/>
    <property type="project" value="UniProtKB-KW"/>
</dbReference>
<evidence type="ECO:0000259" key="3">
    <source>
        <dbReference type="Pfam" id="PF01557"/>
    </source>
</evidence>
<protein>
    <submittedName>
        <fullName evidence="4">Fumarylacetoacetate hydrolase family protein</fullName>
    </submittedName>
</protein>
<dbReference type="GO" id="GO:0044281">
    <property type="term" value="P:small molecule metabolic process"/>
    <property type="evidence" value="ECO:0007669"/>
    <property type="project" value="UniProtKB-ARBA"/>
</dbReference>
<dbReference type="GO" id="GO:0016787">
    <property type="term" value="F:hydrolase activity"/>
    <property type="evidence" value="ECO:0007669"/>
    <property type="project" value="UniProtKB-KW"/>
</dbReference>
<evidence type="ECO:0000313" key="4">
    <source>
        <dbReference type="EMBL" id="MBD2844156.1"/>
    </source>
</evidence>
<sequence>MKLASFLVDGQERFGFSLLHPVTGEELLVEPGKAEADIIHYAVSKTSGYQFSVPRFLSPKPWPLTMQGFLELGEGGMDTLGRLVSFTERFVEQSDGFSVLAKAAHRLEDVSLLPPVPEPRVLLGLVGNCPGFSRNHVNIPHINLVPQVHQRHLGSAIGNGEPFVIRRPKGQKVSMSFNAELGVIIGKAGKNIPVEEAMSYVVGYTVVTDTAHGYYNVKYGEMGKHTDPMSIMAYGWTHKNTDISCAVGPYLVTKDEVGHPYDLMLYSRTNGMLRDRANTCSTLVGVERTIAYFSSFMKLLPGDVIHMGANGKDGIGIDVEHQVSGETIQVECEIEKLGVLRNKVTYLDDAELEEKRREFSLAAPMQAEEWDLGKARNFVMTYANTQASALASGCQVSPIPRYLWSVTSALSSSVSYSPDAKDELYVTAEIAVVIGKTVKWADKEKLSDCILGYLPLVSVTDKRLAQQVIHPALPRESAMPEIYARWADGCNRTCDVVTPLSKDELAQMRVFLEIDGEQVMDAQYEDYVCKAEDVIEMIGYGSTLYAGDVLSLGALCAPAVIPGGHAAVRVAMKASGLPDLTLAFHSSQGSARYAKS</sequence>
<dbReference type="RefSeq" id="WP_190914589.1">
    <property type="nucleotide sequence ID" value="NZ_JACXIZ010000008.1"/>
</dbReference>
<dbReference type="PANTHER" id="PTHR42796">
    <property type="entry name" value="FUMARYLACETOACETATE HYDROLASE DOMAIN-CONTAINING PROTEIN 2A-RELATED"/>
    <property type="match status" value="1"/>
</dbReference>
<feature type="domain" description="Fumarylacetoacetase-like C-terminal" evidence="3">
    <location>
        <begin position="418"/>
        <end position="555"/>
    </location>
</feature>
<evidence type="ECO:0000256" key="1">
    <source>
        <dbReference type="ARBA" id="ARBA00010211"/>
    </source>
</evidence>
<keyword evidence="5" id="KW-1185">Reference proteome</keyword>
<dbReference type="AlphaFoldDB" id="A0A927GQD3"/>
<evidence type="ECO:0000256" key="2">
    <source>
        <dbReference type="ARBA" id="ARBA00022723"/>
    </source>
</evidence>